<accession>A0A0B2V5W7</accession>
<feature type="transmembrane region" description="Helical" evidence="1">
    <location>
        <begin position="57"/>
        <end position="80"/>
    </location>
</feature>
<dbReference type="EMBL" id="JPKZ01002528">
    <property type="protein sequence ID" value="KHN76375.1"/>
    <property type="molecule type" value="Genomic_DNA"/>
</dbReference>
<proteinExistence type="predicted"/>
<feature type="transmembrane region" description="Helical" evidence="1">
    <location>
        <begin position="141"/>
        <end position="169"/>
    </location>
</feature>
<keyword evidence="3" id="KW-1185">Reference proteome</keyword>
<reference evidence="2 3" key="1">
    <citation type="submission" date="2014-11" db="EMBL/GenBank/DDBJ databases">
        <title>Genetic blueprint of the zoonotic pathogen Toxocara canis.</title>
        <authorList>
            <person name="Zhu X.-Q."/>
            <person name="Korhonen P.K."/>
            <person name="Cai H."/>
            <person name="Young N.D."/>
            <person name="Nejsum P."/>
            <person name="von Samson-Himmelstjerna G."/>
            <person name="Boag P.R."/>
            <person name="Tan P."/>
            <person name="Li Q."/>
            <person name="Min J."/>
            <person name="Yang Y."/>
            <person name="Wang X."/>
            <person name="Fang X."/>
            <person name="Hall R.S."/>
            <person name="Hofmann A."/>
            <person name="Sternberg P.W."/>
            <person name="Jex A.R."/>
            <person name="Gasser R.B."/>
        </authorList>
    </citation>
    <scope>NUCLEOTIDE SEQUENCE [LARGE SCALE GENOMIC DNA]</scope>
    <source>
        <strain evidence="2">PN_DK_2014</strain>
    </source>
</reference>
<feature type="transmembrane region" description="Helical" evidence="1">
    <location>
        <begin position="100"/>
        <end position="120"/>
    </location>
</feature>
<name>A0A0B2V5W7_TOXCA</name>
<keyword evidence="1" id="KW-0812">Transmembrane</keyword>
<feature type="transmembrane region" description="Helical" evidence="1">
    <location>
        <begin position="189"/>
        <end position="210"/>
    </location>
</feature>
<evidence type="ECO:0000313" key="3">
    <source>
        <dbReference type="Proteomes" id="UP000031036"/>
    </source>
</evidence>
<comment type="caution">
    <text evidence="2">The sequence shown here is derived from an EMBL/GenBank/DDBJ whole genome shotgun (WGS) entry which is preliminary data.</text>
</comment>
<evidence type="ECO:0000256" key="1">
    <source>
        <dbReference type="SAM" id="Phobius"/>
    </source>
</evidence>
<keyword evidence="1" id="KW-0472">Membrane</keyword>
<dbReference type="OrthoDB" id="5911031at2759"/>
<evidence type="ECO:0000313" key="2">
    <source>
        <dbReference type="EMBL" id="KHN76375.1"/>
    </source>
</evidence>
<organism evidence="2 3">
    <name type="scientific">Toxocara canis</name>
    <name type="common">Canine roundworm</name>
    <dbReference type="NCBI Taxonomy" id="6265"/>
    <lineage>
        <taxon>Eukaryota</taxon>
        <taxon>Metazoa</taxon>
        <taxon>Ecdysozoa</taxon>
        <taxon>Nematoda</taxon>
        <taxon>Chromadorea</taxon>
        <taxon>Rhabditida</taxon>
        <taxon>Spirurina</taxon>
        <taxon>Ascaridomorpha</taxon>
        <taxon>Ascaridoidea</taxon>
        <taxon>Toxocaridae</taxon>
        <taxon>Toxocara</taxon>
    </lineage>
</organism>
<protein>
    <recommendedName>
        <fullName evidence="4">G protein-coupled receptor</fullName>
    </recommendedName>
</protein>
<dbReference type="AlphaFoldDB" id="A0A0B2V5W7"/>
<keyword evidence="1" id="KW-1133">Transmembrane helix</keyword>
<sequence>MVSEASFVDVMRIDGTCGNSWHFGGINFADEHLVRRSIKQQSASTNANISAKTWTRYFLIMHMLSYSLTSTFIGTEIAIYLQQLSIVTRITRTFVSITDLALSVLLFLLTALAIYAIVKYKGAKASVADPQRVMEQQRRRLISLVIYSGLPNLLNIPSIITAFFAIAQQFDAKISIMTTVDDIAEELDIYVHSFRTIVLSVCTLVAFAPYRTAMMRIFRRGANSTVKSMKMVIYNGSNQRQPTTMKPPSISIVQPAQLERR</sequence>
<gene>
    <name evidence="2" type="ORF">Tcan_09937</name>
</gene>
<evidence type="ECO:0008006" key="4">
    <source>
        <dbReference type="Google" id="ProtNLM"/>
    </source>
</evidence>
<dbReference type="Proteomes" id="UP000031036">
    <property type="component" value="Unassembled WGS sequence"/>
</dbReference>